<evidence type="ECO:0000259" key="3">
    <source>
        <dbReference type="PROSITE" id="PS50835"/>
    </source>
</evidence>
<dbReference type="GeneTree" id="ENSGT01070000254626"/>
<dbReference type="SUPFAM" id="SSF48726">
    <property type="entry name" value="Immunoglobulin"/>
    <property type="match status" value="1"/>
</dbReference>
<dbReference type="EMBL" id="KV460669">
    <property type="protein sequence ID" value="OCA16111.1"/>
    <property type="molecule type" value="Genomic_DNA"/>
</dbReference>
<evidence type="ECO:0000313" key="4">
    <source>
        <dbReference type="EMBL" id="OCA16111.1"/>
    </source>
</evidence>
<dbReference type="Pfam" id="PF07686">
    <property type="entry name" value="V-set"/>
    <property type="match status" value="1"/>
</dbReference>
<evidence type="ECO:0000256" key="1">
    <source>
        <dbReference type="ARBA" id="ARBA00022729"/>
    </source>
</evidence>
<dbReference type="PANTHER" id="PTHR23268">
    <property type="entry name" value="T-CELL RECEPTOR BETA CHAIN"/>
    <property type="match status" value="1"/>
</dbReference>
<feature type="domain" description="Ig-like" evidence="3">
    <location>
        <begin position="15"/>
        <end position="124"/>
    </location>
</feature>
<accession>A0A1B8XZN5</accession>
<dbReference type="InterPro" id="IPR003598">
    <property type="entry name" value="Ig_sub2"/>
</dbReference>
<protein>
    <recommendedName>
        <fullName evidence="3">Ig-like domain-containing protein</fullName>
    </recommendedName>
</protein>
<dbReference type="InterPro" id="IPR013106">
    <property type="entry name" value="Ig_V-set"/>
</dbReference>
<dbReference type="PANTHER" id="PTHR23268:SF124">
    <property type="entry name" value="IG-LIKE DOMAIN-CONTAINING PROTEIN"/>
    <property type="match status" value="1"/>
</dbReference>
<reference evidence="4" key="1">
    <citation type="submission" date="2009-11" db="EMBL/GenBank/DDBJ databases">
        <authorList>
            <consortium name="US DOE Joint Genome Institute (JGI-PGF)"/>
            <person name="Ottilar R."/>
            <person name="Schmutz J."/>
            <person name="Salamov A."/>
            <person name="Cheng J.F."/>
            <person name="Lucas S."/>
            <person name="Pitluck S."/>
            <person name="Gundlach H."/>
            <person name="Guo Y."/>
            <person name="Haberer G."/>
            <person name="Nasrallah J."/>
            <person name="Mayer K.F.X."/>
            <person name="van de Peer Y."/>
            <person name="Weigel D."/>
            <person name="Grigoriev I.V."/>
        </authorList>
    </citation>
    <scope>NUCLEOTIDE SEQUENCE</scope>
    <source>
        <strain evidence="4">Nigerian</strain>
    </source>
</reference>
<dbReference type="SMART" id="SM00406">
    <property type="entry name" value="IGv"/>
    <property type="match status" value="1"/>
</dbReference>
<dbReference type="GO" id="GO:0002376">
    <property type="term" value="P:immune system process"/>
    <property type="evidence" value="ECO:0007669"/>
    <property type="project" value="UniProtKB-KW"/>
</dbReference>
<dbReference type="Ensembl" id="ENSXETT00000079862">
    <property type="protein sequence ID" value="ENSXETP00000071152"/>
    <property type="gene ID" value="ENSXETG00000037668"/>
</dbReference>
<dbReference type="InterPro" id="IPR013783">
    <property type="entry name" value="Ig-like_fold"/>
</dbReference>
<keyword evidence="2" id="KW-0391">Immunity</keyword>
<dbReference type="InterPro" id="IPR003599">
    <property type="entry name" value="Ig_sub"/>
</dbReference>
<dbReference type="InParanoid" id="A0A1B8XZN5"/>
<dbReference type="SMART" id="SM00409">
    <property type="entry name" value="IG"/>
    <property type="match status" value="1"/>
</dbReference>
<reference evidence="4" key="3">
    <citation type="submission" date="2016-05" db="EMBL/GenBank/DDBJ databases">
        <title>WGS assembly of Xenopus tropicalis.</title>
        <authorList>
            <person name="Sessions A."/>
            <person name="Jenkins J."/>
            <person name="Mitros T."/>
            <person name="Lyons J.T."/>
            <person name="Dichmann D.S."/>
            <person name="Robert J."/>
            <person name="Harland R.M."/>
            <person name="Rokhsar D.S."/>
        </authorList>
    </citation>
    <scope>NUCLEOTIDE SEQUENCE</scope>
    <source>
        <strain evidence="4">Nigerian</strain>
    </source>
</reference>
<dbReference type="SMART" id="SM00408">
    <property type="entry name" value="IGc2"/>
    <property type="match status" value="1"/>
</dbReference>
<dbReference type="Bgee" id="ENSXETG00000037668">
    <property type="expression patterns" value="Expressed in liver and 3 other cell types or tissues"/>
</dbReference>
<organism evidence="4">
    <name type="scientific">Xenopus tropicalis</name>
    <name type="common">Western clawed frog</name>
    <name type="synonym">Silurana tropicalis</name>
    <dbReference type="NCBI Taxonomy" id="8364"/>
    <lineage>
        <taxon>Eukaryota</taxon>
        <taxon>Metazoa</taxon>
        <taxon>Chordata</taxon>
        <taxon>Craniata</taxon>
        <taxon>Vertebrata</taxon>
        <taxon>Euteleostomi</taxon>
        <taxon>Amphibia</taxon>
        <taxon>Batrachia</taxon>
        <taxon>Anura</taxon>
        <taxon>Pipoidea</taxon>
        <taxon>Pipidae</taxon>
        <taxon>Xenopodinae</taxon>
        <taxon>Xenopus</taxon>
        <taxon>Silurana</taxon>
    </lineage>
</organism>
<dbReference type="InterPro" id="IPR050413">
    <property type="entry name" value="TCR_beta_variable"/>
</dbReference>
<dbReference type="ExpressionAtlas" id="A0A1B8XZN5">
    <property type="expression patterns" value="baseline"/>
</dbReference>
<gene>
    <name evidence="4" type="ORF">XENTR_v90028755mg</name>
</gene>
<dbReference type="PROSITE" id="PS50835">
    <property type="entry name" value="IG_LIKE"/>
    <property type="match status" value="1"/>
</dbReference>
<dbReference type="Gene3D" id="2.60.40.10">
    <property type="entry name" value="Immunoglobulins"/>
    <property type="match status" value="1"/>
</dbReference>
<keyword evidence="1" id="KW-0732">Signal</keyword>
<reference evidence="4 5" key="2">
    <citation type="journal article" date="2010" name="Science">
        <title>The genome of the Western clawed frog Xenopus tropicalis.</title>
        <authorList>
            <person name="Hellsten U."/>
            <person name="Harland R.M."/>
            <person name="Gilchrist M.J."/>
            <person name="Hendrix D."/>
            <person name="Jurka J."/>
            <person name="Kapitonov V."/>
            <person name="Ovcharenko I."/>
            <person name="Putnam N.H."/>
            <person name="Shu S."/>
            <person name="Taher L."/>
            <person name="Blitz I.L."/>
            <person name="Blumberg B."/>
            <person name="Dichmann D.S."/>
            <person name="Dubchak I."/>
            <person name="Amaya E."/>
            <person name="Detter J.C."/>
            <person name="Fletcher R."/>
            <person name="Gerhard D.S."/>
            <person name="Goodstein D."/>
            <person name="Graves T."/>
            <person name="Grigoriev I.V."/>
            <person name="Grimwood J."/>
            <person name="Kawashima T."/>
            <person name="Lindquist E."/>
            <person name="Lucas S.M."/>
            <person name="Mead P.E."/>
            <person name="Mitros T."/>
            <person name="Ogino H."/>
            <person name="Ohta Y."/>
            <person name="Poliakov A.V."/>
            <person name="Pollet N."/>
            <person name="Robert J."/>
            <person name="Salamov A."/>
            <person name="Sater A.K."/>
            <person name="Schmutz J."/>
            <person name="Terry A."/>
            <person name="Vize P.D."/>
            <person name="Warren W.C."/>
            <person name="Wells D."/>
            <person name="Wills A."/>
            <person name="Wilson R.K."/>
            <person name="Zimmerman L.B."/>
            <person name="Zorn A.M."/>
            <person name="Grainger R."/>
            <person name="Grammer T."/>
            <person name="Khokha M.K."/>
            <person name="Richardson P.M."/>
            <person name="Rokhsar D.S."/>
        </authorList>
    </citation>
    <scope>NUCLEOTIDE SEQUENCE [LARGE SCALE GENOMIC DNA]</scope>
    <source>
        <strain evidence="4 5">Nigerian</strain>
    </source>
</reference>
<evidence type="ECO:0000256" key="2">
    <source>
        <dbReference type="ARBA" id="ARBA00022859"/>
    </source>
</evidence>
<name>A0A1B8XZN5_XENTR</name>
<evidence type="ECO:0000313" key="5">
    <source>
        <dbReference type="Ensembl" id="ENSXETP00000071152"/>
    </source>
</evidence>
<proteinExistence type="predicted"/>
<dbReference type="FunCoup" id="A0A1B8XZN5">
    <property type="interactions" value="629"/>
</dbReference>
<sequence>MGLRELCFCCSAGFGQVTVTQSKRLVLVRRGGSVLIPCHQSASDYFNMFWYQQKPGQGLTLMVWSTGAKDGKMEGEYGARWHLERNDTHNSELNVTGAEPDDAAQYFCAASSTDTDSGGTAGIEPIGLGDTYRPDWALQLGSCGA</sequence>
<reference evidence="5" key="4">
    <citation type="submission" date="2020-05" db="UniProtKB">
        <authorList>
            <consortium name="Ensembl"/>
        </authorList>
    </citation>
    <scope>IDENTIFICATION</scope>
</reference>
<dbReference type="InterPro" id="IPR007110">
    <property type="entry name" value="Ig-like_dom"/>
</dbReference>
<dbReference type="InterPro" id="IPR036179">
    <property type="entry name" value="Ig-like_dom_sf"/>
</dbReference>
<dbReference type="AlphaFoldDB" id="A0A1B8XZN5"/>